<evidence type="ECO:0000256" key="3">
    <source>
        <dbReference type="ARBA" id="ARBA00022777"/>
    </source>
</evidence>
<evidence type="ECO:0000259" key="6">
    <source>
        <dbReference type="PROSITE" id="PS50011"/>
    </source>
</evidence>
<proteinExistence type="predicted"/>
<keyword evidence="8" id="KW-1185">Reference proteome</keyword>
<dbReference type="PROSITE" id="PS00108">
    <property type="entry name" value="PROTEIN_KINASE_ST"/>
    <property type="match status" value="1"/>
</dbReference>
<evidence type="ECO:0000256" key="2">
    <source>
        <dbReference type="ARBA" id="ARBA00022741"/>
    </source>
</evidence>
<dbReference type="Gene3D" id="1.10.510.10">
    <property type="entry name" value="Transferase(Phosphotransferase) domain 1"/>
    <property type="match status" value="1"/>
</dbReference>
<accession>A0ABP9S3M4</accession>
<keyword evidence="1" id="KW-0808">Transferase</keyword>
<dbReference type="Proteomes" id="UP001501600">
    <property type="component" value="Unassembled WGS sequence"/>
</dbReference>
<keyword evidence="3 7" id="KW-0418">Kinase</keyword>
<dbReference type="InterPro" id="IPR000719">
    <property type="entry name" value="Prot_kinase_dom"/>
</dbReference>
<name>A0ABP9S3M4_9GAMM</name>
<dbReference type="SMART" id="SM00220">
    <property type="entry name" value="S_TKc"/>
    <property type="match status" value="1"/>
</dbReference>
<keyword evidence="2" id="KW-0547">Nucleotide-binding</keyword>
<dbReference type="EMBL" id="BAABLF010000007">
    <property type="protein sequence ID" value="GAA5190100.1"/>
    <property type="molecule type" value="Genomic_DNA"/>
</dbReference>
<feature type="region of interest" description="Disordered" evidence="5">
    <location>
        <begin position="590"/>
        <end position="618"/>
    </location>
</feature>
<evidence type="ECO:0000256" key="5">
    <source>
        <dbReference type="SAM" id="MobiDB-lite"/>
    </source>
</evidence>
<dbReference type="PANTHER" id="PTHR43289">
    <property type="entry name" value="MITOGEN-ACTIVATED PROTEIN KINASE KINASE KINASE 20-RELATED"/>
    <property type="match status" value="1"/>
</dbReference>
<evidence type="ECO:0000313" key="8">
    <source>
        <dbReference type="Proteomes" id="UP001501600"/>
    </source>
</evidence>
<dbReference type="PANTHER" id="PTHR43289:SF34">
    <property type="entry name" value="SERINE_THREONINE-PROTEIN KINASE YBDM-RELATED"/>
    <property type="match status" value="1"/>
</dbReference>
<dbReference type="Pfam" id="PF00069">
    <property type="entry name" value="Pkinase"/>
    <property type="match status" value="1"/>
</dbReference>
<dbReference type="InterPro" id="IPR008271">
    <property type="entry name" value="Ser/Thr_kinase_AS"/>
</dbReference>
<gene>
    <name evidence="7" type="ORF">GCM10025772_14010</name>
</gene>
<evidence type="ECO:0000256" key="1">
    <source>
        <dbReference type="ARBA" id="ARBA00022679"/>
    </source>
</evidence>
<dbReference type="SUPFAM" id="SSF56112">
    <property type="entry name" value="Protein kinase-like (PK-like)"/>
    <property type="match status" value="1"/>
</dbReference>
<feature type="compositionally biased region" description="Basic and acidic residues" evidence="5">
    <location>
        <begin position="596"/>
        <end position="606"/>
    </location>
</feature>
<comment type="caution">
    <text evidence="7">The sequence shown here is derived from an EMBL/GenBank/DDBJ whole genome shotgun (WGS) entry which is preliminary data.</text>
</comment>
<evidence type="ECO:0000256" key="4">
    <source>
        <dbReference type="ARBA" id="ARBA00022840"/>
    </source>
</evidence>
<protein>
    <submittedName>
        <fullName evidence="7">Protein kinase</fullName>
    </submittedName>
</protein>
<dbReference type="PROSITE" id="PS50011">
    <property type="entry name" value="PROTEIN_KINASE_DOM"/>
    <property type="match status" value="1"/>
</dbReference>
<dbReference type="GO" id="GO:0016301">
    <property type="term" value="F:kinase activity"/>
    <property type="evidence" value="ECO:0007669"/>
    <property type="project" value="UniProtKB-KW"/>
</dbReference>
<sequence>MGSTHTLQHFYIAEEQSIYLLKQDDARKLRQWVKLCQQQLHQLGYRRVHYIGKGVFGFVFAGESERGNDVFKFSRRTLAPHLQQRLADEGAILAKLDHPHIPAFGGYVQASGQPILQMARAPGEDLAQRARRLGPLPLTELVPIAAQLAELLHYLRTLPEPIIHGDIKPSNLMFDADRGHLSLVDWGSAVPAQEDAIGQPLGSPLGFYEGERGSNAQMGDVYFIGEEQLGGALSSPRFDEQGVAATLYALASGQTGRFGSEVRPARSLGLPRAMAEILDAMLSPDPELRRQGGDHFLSTLPGGRHWLLLPPPVRVPEPQLPIDTPAEPQAVETAAYSSRRSFLRAHQPQPLSPQREADLQIAHYYRDFLAGMGDSEKAFVLAVNQLGQYPLIGGLALHWQQGTVAIDSSLALQDPALLAPFTHAVNNLVTLARALTPKADRAVFKACFFDARNTLHLTREDPESPFAPEADTALPFSISQVAELEDKSRLHSYFEDGRDPDENLELPQGILDELSHLNLIHHTGCIIFEVLADHLKLHSDLRLLNPRREREFRNCLARIVAQIPKIRGLGVSGFMKLPFKNTRRFAHQAQTAARYYPKDPRRHDWSNEPEGEGQGARS</sequence>
<reference evidence="8" key="1">
    <citation type="journal article" date="2019" name="Int. J. Syst. Evol. Microbiol.">
        <title>The Global Catalogue of Microorganisms (GCM) 10K type strain sequencing project: providing services to taxonomists for standard genome sequencing and annotation.</title>
        <authorList>
            <consortium name="The Broad Institute Genomics Platform"/>
            <consortium name="The Broad Institute Genome Sequencing Center for Infectious Disease"/>
            <person name="Wu L."/>
            <person name="Ma J."/>
        </authorList>
    </citation>
    <scope>NUCLEOTIDE SEQUENCE [LARGE SCALE GENOMIC DNA]</scope>
    <source>
        <strain evidence="8">JCM 18720</strain>
    </source>
</reference>
<organism evidence="7 8">
    <name type="scientific">Ferrimonas gelatinilytica</name>
    <dbReference type="NCBI Taxonomy" id="1255257"/>
    <lineage>
        <taxon>Bacteria</taxon>
        <taxon>Pseudomonadati</taxon>
        <taxon>Pseudomonadota</taxon>
        <taxon>Gammaproteobacteria</taxon>
        <taxon>Alteromonadales</taxon>
        <taxon>Ferrimonadaceae</taxon>
        <taxon>Ferrimonas</taxon>
    </lineage>
</organism>
<keyword evidence="4" id="KW-0067">ATP-binding</keyword>
<feature type="domain" description="Protein kinase" evidence="6">
    <location>
        <begin position="45"/>
        <end position="308"/>
    </location>
</feature>
<evidence type="ECO:0000313" key="7">
    <source>
        <dbReference type="EMBL" id="GAA5190100.1"/>
    </source>
</evidence>
<dbReference type="RefSeq" id="WP_345316330.1">
    <property type="nucleotide sequence ID" value="NZ_BAABLF010000007.1"/>
</dbReference>
<dbReference type="InterPro" id="IPR011009">
    <property type="entry name" value="Kinase-like_dom_sf"/>
</dbReference>